<dbReference type="HOGENOM" id="CLU_937111_0_0_1"/>
<dbReference type="Proteomes" id="UP000002668">
    <property type="component" value="Genome"/>
</dbReference>
<dbReference type="AlphaFoldDB" id="E4ZW49"/>
<evidence type="ECO:0000256" key="1">
    <source>
        <dbReference type="SAM" id="MobiDB-lite"/>
    </source>
</evidence>
<dbReference type="VEuPathDB" id="FungiDB:LEMA_P029770.1"/>
<accession>E4ZW49</accession>
<gene>
    <name evidence="2" type="ORF">LEMA_P029770.1</name>
</gene>
<feature type="region of interest" description="Disordered" evidence="1">
    <location>
        <begin position="138"/>
        <end position="193"/>
    </location>
</feature>
<reference evidence="3" key="1">
    <citation type="journal article" date="2011" name="Nat. Commun.">
        <title>Effector diversification within compartments of the Leptosphaeria maculans genome affected by Repeat-Induced Point mutations.</title>
        <authorList>
            <person name="Rouxel T."/>
            <person name="Grandaubert J."/>
            <person name="Hane J.K."/>
            <person name="Hoede C."/>
            <person name="van de Wouw A.P."/>
            <person name="Couloux A."/>
            <person name="Dominguez V."/>
            <person name="Anthouard V."/>
            <person name="Bally P."/>
            <person name="Bourras S."/>
            <person name="Cozijnsen A.J."/>
            <person name="Ciuffetti L.M."/>
            <person name="Degrave A."/>
            <person name="Dilmaghani A."/>
            <person name="Duret L."/>
            <person name="Fudal I."/>
            <person name="Goodwin S.B."/>
            <person name="Gout L."/>
            <person name="Glaser N."/>
            <person name="Linglin J."/>
            <person name="Kema G.H.J."/>
            <person name="Lapalu N."/>
            <person name="Lawrence C.B."/>
            <person name="May K."/>
            <person name="Meyer M."/>
            <person name="Ollivier B."/>
            <person name="Poulain J."/>
            <person name="Schoch C.L."/>
            <person name="Simon A."/>
            <person name="Spatafora J.W."/>
            <person name="Stachowiak A."/>
            <person name="Turgeon B.G."/>
            <person name="Tyler B.M."/>
            <person name="Vincent D."/>
            <person name="Weissenbach J."/>
            <person name="Amselem J."/>
            <person name="Quesneville H."/>
            <person name="Oliver R.P."/>
            <person name="Wincker P."/>
            <person name="Balesdent M.-H."/>
            <person name="Howlett B.J."/>
        </authorList>
    </citation>
    <scope>NUCLEOTIDE SEQUENCE [LARGE SCALE GENOMIC DNA]</scope>
    <source>
        <strain evidence="3">JN3 / isolate v23.1.3 / race Av1-4-5-6-7-8</strain>
    </source>
</reference>
<evidence type="ECO:0000313" key="3">
    <source>
        <dbReference type="Proteomes" id="UP000002668"/>
    </source>
</evidence>
<feature type="compositionally biased region" description="Pro residues" evidence="1">
    <location>
        <begin position="238"/>
        <end position="252"/>
    </location>
</feature>
<feature type="region of interest" description="Disordered" evidence="1">
    <location>
        <begin position="223"/>
        <end position="271"/>
    </location>
</feature>
<feature type="compositionally biased region" description="Basic and acidic residues" evidence="1">
    <location>
        <begin position="143"/>
        <end position="152"/>
    </location>
</feature>
<keyword evidence="3" id="KW-1185">Reference proteome</keyword>
<protein>
    <submittedName>
        <fullName evidence="2">Predicted protein</fullName>
    </submittedName>
</protein>
<dbReference type="InParanoid" id="E4ZW49"/>
<dbReference type="EMBL" id="FP929127">
    <property type="protein sequence ID" value="CBX95825.1"/>
    <property type="molecule type" value="Genomic_DNA"/>
</dbReference>
<proteinExistence type="predicted"/>
<name>E4ZW49_LEPMJ</name>
<evidence type="ECO:0000313" key="2">
    <source>
        <dbReference type="EMBL" id="CBX95825.1"/>
    </source>
</evidence>
<sequence>MANDEESRRSVYGYGLSDSMWWWHSTHGSGNSGHFIHKLRHRHVIPYGVMAASNSCSKVRLTDFAPRSKAPKLRYLDATKQSEAHGSPILTQLLLPGLFVTKVFLGFIQNRPAFRPALILARMAWRVTDEHHTTFLSALQQPRENHQTDNRFKNTQSKGHAPHPTHRNPTQPNPTTPHLPRTPANLQARHQHSTRNQICLVGRPSTSQEFHIKLSANLKLGVTSNHHPIPPRLAQCTTPPPPSHHAKPPNPPKHGQEKPMVSKPGGRARNQGRWAEFRALWKLDKMQKESIWLGMIR</sequence>
<organism evidence="3">
    <name type="scientific">Leptosphaeria maculans (strain JN3 / isolate v23.1.3 / race Av1-4-5-6-7-8)</name>
    <name type="common">Blackleg fungus</name>
    <name type="synonym">Phoma lingam</name>
    <dbReference type="NCBI Taxonomy" id="985895"/>
    <lineage>
        <taxon>Eukaryota</taxon>
        <taxon>Fungi</taxon>
        <taxon>Dikarya</taxon>
        <taxon>Ascomycota</taxon>
        <taxon>Pezizomycotina</taxon>
        <taxon>Dothideomycetes</taxon>
        <taxon>Pleosporomycetidae</taxon>
        <taxon>Pleosporales</taxon>
        <taxon>Pleosporineae</taxon>
        <taxon>Leptosphaeriaceae</taxon>
        <taxon>Plenodomus</taxon>
        <taxon>Plenodomus lingam/Leptosphaeria maculans species complex</taxon>
    </lineage>
</organism>